<dbReference type="RefSeq" id="WP_348786671.1">
    <property type="nucleotide sequence ID" value="NZ_CP157390.1"/>
</dbReference>
<reference evidence="5" key="1">
    <citation type="submission" date="2024-05" db="EMBL/GenBank/DDBJ databases">
        <title>The Natural Products Discovery Center: Release of the First 8490 Sequenced Strains for Exploring Actinobacteria Biosynthetic Diversity.</title>
        <authorList>
            <person name="Kalkreuter E."/>
            <person name="Kautsar S.A."/>
            <person name="Yang D."/>
            <person name="Bader C.D."/>
            <person name="Teijaro C.N."/>
            <person name="Fluegel L."/>
            <person name="Davis C.M."/>
            <person name="Simpson J.R."/>
            <person name="Lauterbach L."/>
            <person name="Steele A.D."/>
            <person name="Gui C."/>
            <person name="Meng S."/>
            <person name="Li G."/>
            <person name="Viehrig K."/>
            <person name="Ye F."/>
            <person name="Su P."/>
            <person name="Kiefer A.F."/>
            <person name="Nichols A."/>
            <person name="Cepeda A.J."/>
            <person name="Yan W."/>
            <person name="Fan B."/>
            <person name="Jiang Y."/>
            <person name="Adhikari A."/>
            <person name="Zheng C.-J."/>
            <person name="Schuster L."/>
            <person name="Cowan T.M."/>
            <person name="Smanski M.J."/>
            <person name="Chevrette M.G."/>
            <person name="de Carvalho L.P.S."/>
            <person name="Shen B."/>
        </authorList>
    </citation>
    <scope>NUCLEOTIDE SEQUENCE</scope>
    <source>
        <strain evidence="5">NPDC080035</strain>
    </source>
</reference>
<dbReference type="AlphaFoldDB" id="A0AAU7G7N6"/>
<dbReference type="SUPFAM" id="SSF53383">
    <property type="entry name" value="PLP-dependent transferases"/>
    <property type="match status" value="1"/>
</dbReference>
<dbReference type="PANTHER" id="PTHR48097">
    <property type="entry name" value="L-THREONINE ALDOLASE-RELATED"/>
    <property type="match status" value="1"/>
</dbReference>
<dbReference type="EMBL" id="CP157390">
    <property type="protein sequence ID" value="XBM46689.1"/>
    <property type="molecule type" value="Genomic_DNA"/>
</dbReference>
<dbReference type="Gene3D" id="3.40.640.10">
    <property type="entry name" value="Type I PLP-dependent aspartate aminotransferase-like (Major domain)"/>
    <property type="match status" value="1"/>
</dbReference>
<evidence type="ECO:0000256" key="1">
    <source>
        <dbReference type="ARBA" id="ARBA00001933"/>
    </source>
</evidence>
<dbReference type="InterPro" id="IPR015421">
    <property type="entry name" value="PyrdxlP-dep_Trfase_major"/>
</dbReference>
<dbReference type="InterPro" id="IPR001597">
    <property type="entry name" value="ArAA_b-elim_lyase/Thr_aldolase"/>
</dbReference>
<evidence type="ECO:0000259" key="4">
    <source>
        <dbReference type="Pfam" id="PF01212"/>
    </source>
</evidence>
<dbReference type="GO" id="GO:0008732">
    <property type="term" value="F:L-allo-threonine aldolase activity"/>
    <property type="evidence" value="ECO:0007669"/>
    <property type="project" value="TreeGrafter"/>
</dbReference>
<keyword evidence="3" id="KW-0663">Pyridoxal phosphate</keyword>
<dbReference type="GO" id="GO:0006545">
    <property type="term" value="P:glycine biosynthetic process"/>
    <property type="evidence" value="ECO:0007669"/>
    <property type="project" value="TreeGrafter"/>
</dbReference>
<proteinExistence type="inferred from homology"/>
<comment type="cofactor">
    <cofactor evidence="1">
        <name>pyridoxal 5'-phosphate</name>
        <dbReference type="ChEBI" id="CHEBI:597326"/>
    </cofactor>
</comment>
<keyword evidence="5" id="KW-0456">Lyase</keyword>
<dbReference type="GO" id="GO:0005829">
    <property type="term" value="C:cytosol"/>
    <property type="evidence" value="ECO:0007669"/>
    <property type="project" value="TreeGrafter"/>
</dbReference>
<dbReference type="Pfam" id="PF01212">
    <property type="entry name" value="Beta_elim_lyase"/>
    <property type="match status" value="1"/>
</dbReference>
<dbReference type="GO" id="GO:0006567">
    <property type="term" value="P:L-threonine catabolic process"/>
    <property type="evidence" value="ECO:0007669"/>
    <property type="project" value="TreeGrafter"/>
</dbReference>
<feature type="domain" description="Aromatic amino acid beta-eliminating lyase/threonine aldolase" evidence="4">
    <location>
        <begin position="50"/>
        <end position="288"/>
    </location>
</feature>
<protein>
    <submittedName>
        <fullName evidence="5">Beta-eliminating lyase-related protein</fullName>
    </submittedName>
</protein>
<evidence type="ECO:0000256" key="2">
    <source>
        <dbReference type="ARBA" id="ARBA00006966"/>
    </source>
</evidence>
<organism evidence="5">
    <name type="scientific">Leifsonia sp. NPDC080035</name>
    <dbReference type="NCBI Taxonomy" id="3143936"/>
    <lineage>
        <taxon>Bacteria</taxon>
        <taxon>Bacillati</taxon>
        <taxon>Actinomycetota</taxon>
        <taxon>Actinomycetes</taxon>
        <taxon>Micrococcales</taxon>
        <taxon>Microbacteriaceae</taxon>
        <taxon>Leifsonia</taxon>
    </lineage>
</organism>
<dbReference type="InterPro" id="IPR015424">
    <property type="entry name" value="PyrdxlP-dep_Trfase"/>
</dbReference>
<sequence length="365" mass="39762">MTDSRQRLWSASRGARRLLSNERPVTAAERLAALAASPHAAHLEPLDAYGDGIVGRLEGRVGALLGTPAALWFPTGIMAQQAVMQVWAARAGTRRVAVHPLQHTQLQEEDGFAVLSRLEPVHPTIERRHPTAAELDAMPGPLAAVVVELPLQELGYVLPTWDQFVELASVARRRGVPLHVDGARIWETQHAFGRPLPEIVSHASSISVSLYKAVGGLSGAAIAGEEDLIAEARVWRTRFGGDVFRQFPAIVAALDGLDTRLDRVPLWAEHAAVVAEGLRAVPGLRVTPDPPHIGEFWVYADLRADAINRAVLEDLEATGERWLHGWWTDDGGRAVAEVTLRDEALAWTADDVAEAGRRVLRRAAR</sequence>
<name>A0AAU7G7N6_9MICO</name>
<evidence type="ECO:0000313" key="5">
    <source>
        <dbReference type="EMBL" id="XBM46689.1"/>
    </source>
</evidence>
<dbReference type="Gene3D" id="3.90.1150.10">
    <property type="entry name" value="Aspartate Aminotransferase, domain 1"/>
    <property type="match status" value="1"/>
</dbReference>
<gene>
    <name evidence="5" type="ORF">AAME72_11365</name>
</gene>
<dbReference type="PANTHER" id="PTHR48097:SF9">
    <property type="entry name" value="L-THREONINE ALDOLASE"/>
    <property type="match status" value="1"/>
</dbReference>
<dbReference type="InterPro" id="IPR015422">
    <property type="entry name" value="PyrdxlP-dep_Trfase_small"/>
</dbReference>
<accession>A0AAU7G7N6</accession>
<comment type="similarity">
    <text evidence="2">Belongs to the threonine aldolase family.</text>
</comment>
<evidence type="ECO:0000256" key="3">
    <source>
        <dbReference type="ARBA" id="ARBA00022898"/>
    </source>
</evidence>